<dbReference type="Proteomes" id="UP000053825">
    <property type="component" value="Unassembled WGS sequence"/>
</dbReference>
<evidence type="ECO:0000313" key="2">
    <source>
        <dbReference type="Proteomes" id="UP000053825"/>
    </source>
</evidence>
<reference evidence="1 2" key="1">
    <citation type="submission" date="2015-07" db="EMBL/GenBank/DDBJ databases">
        <title>The genome of Habropoda laboriosa.</title>
        <authorList>
            <person name="Pan H."/>
            <person name="Kapheim K."/>
        </authorList>
    </citation>
    <scope>NUCLEOTIDE SEQUENCE [LARGE SCALE GENOMIC DNA]</scope>
    <source>
        <strain evidence="1">0110345459</strain>
    </source>
</reference>
<dbReference type="AlphaFoldDB" id="A0A0L7QTM3"/>
<keyword evidence="2" id="KW-1185">Reference proteome</keyword>
<evidence type="ECO:0000313" key="1">
    <source>
        <dbReference type="EMBL" id="KOC62007.1"/>
    </source>
</evidence>
<gene>
    <name evidence="1" type="ORF">WH47_01799</name>
</gene>
<dbReference type="EMBL" id="KQ414740">
    <property type="protein sequence ID" value="KOC62007.1"/>
    <property type="molecule type" value="Genomic_DNA"/>
</dbReference>
<accession>A0A0L7QTM3</accession>
<proteinExistence type="predicted"/>
<protein>
    <submittedName>
        <fullName evidence="1">Uncharacterized protein</fullName>
    </submittedName>
</protein>
<name>A0A0L7QTM3_9HYME</name>
<organism evidence="1 2">
    <name type="scientific">Habropoda laboriosa</name>
    <dbReference type="NCBI Taxonomy" id="597456"/>
    <lineage>
        <taxon>Eukaryota</taxon>
        <taxon>Metazoa</taxon>
        <taxon>Ecdysozoa</taxon>
        <taxon>Arthropoda</taxon>
        <taxon>Hexapoda</taxon>
        <taxon>Insecta</taxon>
        <taxon>Pterygota</taxon>
        <taxon>Neoptera</taxon>
        <taxon>Endopterygota</taxon>
        <taxon>Hymenoptera</taxon>
        <taxon>Apocrita</taxon>
        <taxon>Aculeata</taxon>
        <taxon>Apoidea</taxon>
        <taxon>Anthophila</taxon>
        <taxon>Apidae</taxon>
        <taxon>Habropoda</taxon>
    </lineage>
</organism>
<sequence length="59" mass="7178">MDEVERRRLIDDERTTETKAHRCRVFCKKFWTQRVPSERIRVKGWPTKSEITVCVREKG</sequence>